<protein>
    <submittedName>
        <fullName evidence="3">Flagellar hook-length control protein FliK</fullName>
    </submittedName>
</protein>
<dbReference type="PATRIC" id="fig|762836.4.peg.2674"/>
<keyword evidence="3" id="KW-0282">Flagellum</keyword>
<accession>A0A1E7WKF0</accession>
<evidence type="ECO:0000259" key="2">
    <source>
        <dbReference type="Pfam" id="PF02120"/>
    </source>
</evidence>
<dbReference type="Proteomes" id="UP000175989">
    <property type="component" value="Unassembled WGS sequence"/>
</dbReference>
<keyword evidence="4" id="KW-1185">Reference proteome</keyword>
<comment type="caution">
    <text evidence="3">The sequence shown here is derived from an EMBL/GenBank/DDBJ whole genome shotgun (WGS) entry which is preliminary data.</text>
</comment>
<dbReference type="Pfam" id="PF02120">
    <property type="entry name" value="Flg_hook"/>
    <property type="match status" value="1"/>
</dbReference>
<evidence type="ECO:0000256" key="1">
    <source>
        <dbReference type="SAM" id="MobiDB-lite"/>
    </source>
</evidence>
<keyword evidence="3" id="KW-0966">Cell projection</keyword>
<proteinExistence type="predicted"/>
<feature type="domain" description="Flagellar hook-length control protein-like C-terminal" evidence="2">
    <location>
        <begin position="362"/>
        <end position="443"/>
    </location>
</feature>
<dbReference type="RefSeq" id="WP_070248680.1">
    <property type="nucleotide sequence ID" value="NZ_LROM01000087.1"/>
</dbReference>
<dbReference type="OrthoDB" id="5296742at2"/>
<gene>
    <name evidence="3" type="ORF">DUPY_25970</name>
</gene>
<evidence type="ECO:0000313" key="3">
    <source>
        <dbReference type="EMBL" id="OEZ99553.1"/>
    </source>
</evidence>
<dbReference type="AlphaFoldDB" id="A0A1E7WKF0"/>
<feature type="region of interest" description="Disordered" evidence="1">
    <location>
        <begin position="349"/>
        <end position="370"/>
    </location>
</feature>
<dbReference type="EMBL" id="LROM01000087">
    <property type="protein sequence ID" value="OEZ99553.1"/>
    <property type="molecule type" value="Genomic_DNA"/>
</dbReference>
<evidence type="ECO:0000313" key="4">
    <source>
        <dbReference type="Proteomes" id="UP000175989"/>
    </source>
</evidence>
<organism evidence="3 4">
    <name type="scientific">Duganella phyllosphaerae</name>
    <dbReference type="NCBI Taxonomy" id="762836"/>
    <lineage>
        <taxon>Bacteria</taxon>
        <taxon>Pseudomonadati</taxon>
        <taxon>Pseudomonadota</taxon>
        <taxon>Betaproteobacteria</taxon>
        <taxon>Burkholderiales</taxon>
        <taxon>Oxalobacteraceae</taxon>
        <taxon>Telluria group</taxon>
        <taxon>Duganella</taxon>
    </lineage>
</organism>
<name>A0A1E7WKF0_9BURK</name>
<keyword evidence="3" id="KW-0969">Cilium</keyword>
<feature type="compositionally biased region" description="Polar residues" evidence="1">
    <location>
        <begin position="355"/>
        <end position="370"/>
    </location>
</feature>
<reference evidence="4" key="1">
    <citation type="journal article" date="2016" name="Front. Microbiol.">
        <title>Molecular Keys to the Janthinobacterium and Duganella spp. Interaction with the Plant Pathogen Fusarium graminearum.</title>
        <authorList>
            <person name="Haack F.S."/>
            <person name="Poehlein A."/>
            <person name="Kroger C."/>
            <person name="Voigt C.A."/>
            <person name="Piepenbring M."/>
            <person name="Bode H.B."/>
            <person name="Daniel R."/>
            <person name="Schafer W."/>
            <person name="Streit W.R."/>
        </authorList>
    </citation>
    <scope>NUCLEOTIDE SEQUENCE [LARGE SCALE GENOMIC DNA]</scope>
    <source>
        <strain evidence="4">T54</strain>
    </source>
</reference>
<sequence length="450" mass="46364">MLPRIDASVRPVAQSDGAGTGVAVGDGRQGQVALQKALQGLVGQNVPAVVQSKFSDGSALVKVAEQNVRMMLPADVKVGAEVSLTVLSASPRPTFQFGTGTAGATVVYPDGGDGQAAGLPSQTAPAALPGAARGAGLPGNVQPGLPAGADAAADIDAQPAATAAGAAQGGRTAGAEATRPQSLAATLLGKAPLTASADLPGLDHTTPQSTLSPTARALATVLPAAGQMAQLALVGKSALFGNAAPDTDKLTQKLHDTISKSGLFYESHVTEWVKGERPLADLMREPQMQQMQQLQRLAQRSGEALARLGPGGPDLTPAQMVNQQLHTQEQGRVQWNGEAWPGQQMQWEVKREQNQQHGGRQQPEAESQEQVWRSGVRFRLPMLGKVGATVTMVGDQVHVQLNTDTDDAATTLRAYAGQFESAMAAAGALLSSLAITQQDGDSAQGAEHGH</sequence>
<feature type="compositionally biased region" description="Low complexity" evidence="1">
    <location>
        <begin position="124"/>
        <end position="149"/>
    </location>
</feature>
<dbReference type="InterPro" id="IPR021136">
    <property type="entry name" value="Flagellar_hook_control-like_C"/>
</dbReference>
<feature type="region of interest" description="Disordered" evidence="1">
    <location>
        <begin position="113"/>
        <end position="149"/>
    </location>
</feature>